<dbReference type="Proteomes" id="UP000037460">
    <property type="component" value="Unassembled WGS sequence"/>
</dbReference>
<dbReference type="AlphaFoldDB" id="A0A0M0JL87"/>
<proteinExistence type="predicted"/>
<evidence type="ECO:0000256" key="1">
    <source>
        <dbReference type="SAM" id="MobiDB-lite"/>
    </source>
</evidence>
<gene>
    <name evidence="2" type="ORF">Ctob_010151</name>
</gene>
<dbReference type="OrthoDB" id="429196at2759"/>
<keyword evidence="3" id="KW-1185">Reference proteome</keyword>
<dbReference type="EMBL" id="JWZX01002727">
    <property type="protein sequence ID" value="KOO27356.1"/>
    <property type="molecule type" value="Genomic_DNA"/>
</dbReference>
<evidence type="ECO:0000313" key="2">
    <source>
        <dbReference type="EMBL" id="KOO27356.1"/>
    </source>
</evidence>
<comment type="caution">
    <text evidence="2">The sequence shown here is derived from an EMBL/GenBank/DDBJ whole genome shotgun (WGS) entry which is preliminary data.</text>
</comment>
<protein>
    <submittedName>
        <fullName evidence="2">Uncharacterized protein</fullName>
    </submittedName>
</protein>
<organism evidence="2 3">
    <name type="scientific">Chrysochromulina tobinii</name>
    <dbReference type="NCBI Taxonomy" id="1460289"/>
    <lineage>
        <taxon>Eukaryota</taxon>
        <taxon>Haptista</taxon>
        <taxon>Haptophyta</taxon>
        <taxon>Prymnesiophyceae</taxon>
        <taxon>Prymnesiales</taxon>
        <taxon>Chrysochromulinaceae</taxon>
        <taxon>Chrysochromulina</taxon>
    </lineage>
</organism>
<accession>A0A0M0JL87</accession>
<name>A0A0M0JL87_9EUKA</name>
<evidence type="ECO:0000313" key="3">
    <source>
        <dbReference type="Proteomes" id="UP000037460"/>
    </source>
</evidence>
<sequence>MSLATYAALPGALSCQAKMLLGTPCHRPRAPLTSQEIAQAVATVEALRFVGLQEHWQRSVCLWHARFGAPLARIELLNSRRGTTSAPTTAPGLKGVEEEESGASDPQHGALADVEAIPAEEPRARRQLAERRPEHHGLESAERHPEHRGLESVERRPEHRGLESAGDVVDEADEAVYSAAKRRFWRDVEAHSEAVGSCMRAIAERTGGDDTSAMVTPLHGKHCLRDASGSQRMWCYRY</sequence>
<feature type="compositionally biased region" description="Basic and acidic residues" evidence="1">
    <location>
        <begin position="120"/>
        <end position="162"/>
    </location>
</feature>
<feature type="region of interest" description="Disordered" evidence="1">
    <location>
        <begin position="82"/>
        <end position="167"/>
    </location>
</feature>
<reference evidence="3" key="1">
    <citation type="journal article" date="2015" name="PLoS Genet.">
        <title>Genome Sequence and Transcriptome Analyses of Chrysochromulina tobin: Metabolic Tools for Enhanced Algal Fitness in the Prominent Order Prymnesiales (Haptophyceae).</title>
        <authorList>
            <person name="Hovde B.T."/>
            <person name="Deodato C.R."/>
            <person name="Hunsperger H.M."/>
            <person name="Ryken S.A."/>
            <person name="Yost W."/>
            <person name="Jha R.K."/>
            <person name="Patterson J."/>
            <person name="Monnat R.J. Jr."/>
            <person name="Barlow S.B."/>
            <person name="Starkenburg S.R."/>
            <person name="Cattolico R.A."/>
        </authorList>
    </citation>
    <scope>NUCLEOTIDE SEQUENCE</scope>
    <source>
        <strain evidence="3">CCMP291</strain>
    </source>
</reference>